<dbReference type="Gene3D" id="3.90.1340.10">
    <property type="entry name" value="Phage tail collar domain"/>
    <property type="match status" value="1"/>
</dbReference>
<evidence type="ECO:0000313" key="2">
    <source>
        <dbReference type="EMBL" id="TFE83651.1"/>
    </source>
</evidence>
<sequence>MMEPFLAEVRAFSFNFAPRGWAQCNGQLLPIQQNTALFSLIGTTYGGDGRTTFALPNLQGKVPIHRSSSIAYGTSAGEAAHTLTINEMPMHTHQVTGGSTATAYKPTGFTWGTNTTNNSIFQTTANTVMSSDSIGLSGASQSHNNMQPYTTVNYCIALTGIFPPRS</sequence>
<proteinExistence type="predicted"/>
<dbReference type="AlphaFoldDB" id="A0A4Y8PT38"/>
<organism evidence="2 3">
    <name type="scientific">Paenibacillus athensensis</name>
    <dbReference type="NCBI Taxonomy" id="1967502"/>
    <lineage>
        <taxon>Bacteria</taxon>
        <taxon>Bacillati</taxon>
        <taxon>Bacillota</taxon>
        <taxon>Bacilli</taxon>
        <taxon>Bacillales</taxon>
        <taxon>Paenibacillaceae</taxon>
        <taxon>Paenibacillus</taxon>
    </lineage>
</organism>
<dbReference type="Pfam" id="PF07484">
    <property type="entry name" value="Collar"/>
    <property type="match status" value="1"/>
</dbReference>
<dbReference type="Proteomes" id="UP000298246">
    <property type="component" value="Unassembled WGS sequence"/>
</dbReference>
<name>A0A4Y8PT38_9BACL</name>
<dbReference type="InterPro" id="IPR011083">
    <property type="entry name" value="Phage_tail_collar_dom"/>
</dbReference>
<reference evidence="2 3" key="1">
    <citation type="submission" date="2017-03" db="EMBL/GenBank/DDBJ databases">
        <title>Isolation of Levoglucosan Utilizing Bacteria.</title>
        <authorList>
            <person name="Arya A.S."/>
        </authorList>
    </citation>
    <scope>NUCLEOTIDE SEQUENCE [LARGE SCALE GENOMIC DNA]</scope>
    <source>
        <strain evidence="2 3">MEC069</strain>
    </source>
</reference>
<gene>
    <name evidence="2" type="ORF">B5M42_22480</name>
</gene>
<accession>A0A4Y8PT38</accession>
<protein>
    <submittedName>
        <fullName evidence="2">Phage tail protein</fullName>
    </submittedName>
</protein>
<evidence type="ECO:0000259" key="1">
    <source>
        <dbReference type="Pfam" id="PF07484"/>
    </source>
</evidence>
<dbReference type="InterPro" id="IPR037053">
    <property type="entry name" value="Phage_tail_collar_dom_sf"/>
</dbReference>
<dbReference type="EMBL" id="MYFO01000045">
    <property type="protein sequence ID" value="TFE83651.1"/>
    <property type="molecule type" value="Genomic_DNA"/>
</dbReference>
<dbReference type="RefSeq" id="WP_134757003.1">
    <property type="nucleotide sequence ID" value="NZ_MYFO02000012.1"/>
</dbReference>
<evidence type="ECO:0000313" key="3">
    <source>
        <dbReference type="Proteomes" id="UP000298246"/>
    </source>
</evidence>
<dbReference type="SUPFAM" id="SSF88874">
    <property type="entry name" value="Receptor-binding domain of short tail fibre protein gp12"/>
    <property type="match status" value="1"/>
</dbReference>
<feature type="domain" description="Phage tail collar" evidence="1">
    <location>
        <begin position="8"/>
        <end position="63"/>
    </location>
</feature>
<keyword evidence="3" id="KW-1185">Reference proteome</keyword>
<comment type="caution">
    <text evidence="2">The sequence shown here is derived from an EMBL/GenBank/DDBJ whole genome shotgun (WGS) entry which is preliminary data.</text>
</comment>
<dbReference type="OrthoDB" id="9810174at2"/>